<dbReference type="EMBL" id="MPRL01000115">
    <property type="protein sequence ID" value="OOZ38210.1"/>
    <property type="molecule type" value="Genomic_DNA"/>
</dbReference>
<dbReference type="AlphaFoldDB" id="A0A1T2KZM1"/>
<dbReference type="InterPro" id="IPR002645">
    <property type="entry name" value="STAS_dom"/>
</dbReference>
<name>A0A1T2KZM1_9GAMM</name>
<evidence type="ECO:0000313" key="2">
    <source>
        <dbReference type="EMBL" id="OOZ38210.1"/>
    </source>
</evidence>
<keyword evidence="3" id="KW-1185">Reference proteome</keyword>
<dbReference type="Proteomes" id="UP000191110">
    <property type="component" value="Unassembled WGS sequence"/>
</dbReference>
<sequence length="124" mass="13693">MITGMHLTPIGEGNVLLEPGEGLDASDPDAYLVEMIDRLQQLSARRLIYDLKSIPLIDTLYYEWLLSVNSMCQIAGIEMVVVNIRPPVAYNLALMIKETPPFGCALDVDGAREGNYTSRADFSS</sequence>
<dbReference type="RefSeq" id="WP_078485138.1">
    <property type="nucleotide sequence ID" value="NZ_MPRL01000115.1"/>
</dbReference>
<protein>
    <recommendedName>
        <fullName evidence="1">STAS domain-containing protein</fullName>
    </recommendedName>
</protein>
<evidence type="ECO:0000313" key="3">
    <source>
        <dbReference type="Proteomes" id="UP000191110"/>
    </source>
</evidence>
<accession>A0A1T2KZM1</accession>
<dbReference type="Gene3D" id="3.30.750.24">
    <property type="entry name" value="STAS domain"/>
    <property type="match status" value="1"/>
</dbReference>
<dbReference type="InterPro" id="IPR036513">
    <property type="entry name" value="STAS_dom_sf"/>
</dbReference>
<dbReference type="OrthoDB" id="8562847at2"/>
<organism evidence="2 3">
    <name type="scientific">Solemya pervernicosa gill symbiont</name>
    <dbReference type="NCBI Taxonomy" id="642797"/>
    <lineage>
        <taxon>Bacteria</taxon>
        <taxon>Pseudomonadati</taxon>
        <taxon>Pseudomonadota</taxon>
        <taxon>Gammaproteobacteria</taxon>
        <taxon>sulfur-oxidizing symbionts</taxon>
    </lineage>
</organism>
<dbReference type="PROSITE" id="PS50801">
    <property type="entry name" value="STAS"/>
    <property type="match status" value="1"/>
</dbReference>
<gene>
    <name evidence="2" type="ORF">BOW53_16280</name>
</gene>
<feature type="domain" description="STAS" evidence="1">
    <location>
        <begin position="32"/>
        <end position="92"/>
    </location>
</feature>
<proteinExistence type="predicted"/>
<evidence type="ECO:0000259" key="1">
    <source>
        <dbReference type="PROSITE" id="PS50801"/>
    </source>
</evidence>
<comment type="caution">
    <text evidence="2">The sequence shown here is derived from an EMBL/GenBank/DDBJ whole genome shotgun (WGS) entry which is preliminary data.</text>
</comment>
<dbReference type="SUPFAM" id="SSF52091">
    <property type="entry name" value="SpoIIaa-like"/>
    <property type="match status" value="1"/>
</dbReference>
<reference evidence="2 3" key="1">
    <citation type="submission" date="2016-11" db="EMBL/GenBank/DDBJ databases">
        <title>Mixed transmission modes and dynamic genome evolution in an obligate animal-bacterial symbiosis.</title>
        <authorList>
            <person name="Russell S.L."/>
            <person name="Corbett-Detig R.B."/>
            <person name="Cavanaugh C.M."/>
        </authorList>
    </citation>
    <scope>NUCLEOTIDE SEQUENCE [LARGE SCALE GENOMIC DNA]</scope>
    <source>
        <strain evidence="2">Sveles-Q1</strain>
    </source>
</reference>
<dbReference type="Pfam" id="PF01740">
    <property type="entry name" value="STAS"/>
    <property type="match status" value="1"/>
</dbReference>